<reference evidence="1 2" key="1">
    <citation type="submission" date="2023-03" db="EMBL/GenBank/DDBJ databases">
        <title>Draft assemblies of triclosan tolerant bacteria isolated from returned activated sludge.</title>
        <authorList>
            <person name="Van Hamelsveld S."/>
        </authorList>
    </citation>
    <scope>NUCLEOTIDE SEQUENCE [LARGE SCALE GENOMIC DNA]</scope>
    <source>
        <strain evidence="1 2">GW210010_S58</strain>
    </source>
</reference>
<evidence type="ECO:0000313" key="1">
    <source>
        <dbReference type="EMBL" id="MDF3833533.1"/>
    </source>
</evidence>
<gene>
    <name evidence="1" type="ORF">P3W85_11320</name>
</gene>
<dbReference type="EMBL" id="JARJLM010000193">
    <property type="protein sequence ID" value="MDF3833533.1"/>
    <property type="molecule type" value="Genomic_DNA"/>
</dbReference>
<dbReference type="Proteomes" id="UP001216674">
    <property type="component" value="Unassembled WGS sequence"/>
</dbReference>
<accession>A0ABT6AMA3</accession>
<keyword evidence="2" id="KW-1185">Reference proteome</keyword>
<evidence type="ECO:0000313" key="2">
    <source>
        <dbReference type="Proteomes" id="UP001216674"/>
    </source>
</evidence>
<name>A0ABT6AMA3_9BURK</name>
<protein>
    <submittedName>
        <fullName evidence="1">Uncharacterized protein</fullName>
    </submittedName>
</protein>
<dbReference type="RefSeq" id="WP_276264856.1">
    <property type="nucleotide sequence ID" value="NZ_JARJLM010000193.1"/>
</dbReference>
<proteinExistence type="predicted"/>
<comment type="caution">
    <text evidence="1">The sequence shown here is derived from an EMBL/GenBank/DDBJ whole genome shotgun (WGS) entry which is preliminary data.</text>
</comment>
<sequence>MILGRGLVETVFTPGALAAGEVTVAGLAEHDVASRTKLAKGLLQQPSKIELGEHRQKLTAFAQEHAGAAELTLFELARKAGMLASDVVSNEVRRPESADGLGSRKAGQFPWLLDSGRQIQCDRFTFAIRLARLTFVGSASARTNDPSLRRLTGDALACTKVNRLNWGGVLPRSSLWRN</sequence>
<organism evidence="1 2">
    <name type="scientific">Cupriavidus basilensis</name>
    <dbReference type="NCBI Taxonomy" id="68895"/>
    <lineage>
        <taxon>Bacteria</taxon>
        <taxon>Pseudomonadati</taxon>
        <taxon>Pseudomonadota</taxon>
        <taxon>Betaproteobacteria</taxon>
        <taxon>Burkholderiales</taxon>
        <taxon>Burkholderiaceae</taxon>
        <taxon>Cupriavidus</taxon>
    </lineage>
</organism>